<evidence type="ECO:0000256" key="18">
    <source>
        <dbReference type="SAM" id="SignalP"/>
    </source>
</evidence>
<dbReference type="InterPro" id="IPR008758">
    <property type="entry name" value="Peptidase_S28"/>
</dbReference>
<dbReference type="GO" id="GO:0006508">
    <property type="term" value="P:proteolysis"/>
    <property type="evidence" value="ECO:0007669"/>
    <property type="project" value="UniProtKB-KW"/>
</dbReference>
<evidence type="ECO:0000256" key="12">
    <source>
        <dbReference type="ARBA" id="ARBA00052013"/>
    </source>
</evidence>
<evidence type="ECO:0000256" key="11">
    <source>
        <dbReference type="ARBA" id="ARBA00023228"/>
    </source>
</evidence>
<evidence type="ECO:0000256" key="10">
    <source>
        <dbReference type="ARBA" id="ARBA00023180"/>
    </source>
</evidence>
<comment type="function">
    <text evidence="13">Cleaves C-terminal amino acids linked to proline in peptides such as angiotensin II, III and des-Arg9-bradykinin. This cleavage occurs at acidic pH, but enzymatic activity is retained with some substrates at neutral pH.</text>
</comment>
<dbReference type="Gene3D" id="3.40.50.1820">
    <property type="entry name" value="alpha/beta hydrolase"/>
    <property type="match status" value="1"/>
</dbReference>
<gene>
    <name evidence="19" type="ORF">PHYEVI_LOCUS1997</name>
</gene>
<dbReference type="SUPFAM" id="SSF53474">
    <property type="entry name" value="alpha/beta-Hydrolases"/>
    <property type="match status" value="1"/>
</dbReference>
<dbReference type="AlphaFoldDB" id="A0A9N9XK53"/>
<proteinExistence type="inferred from homology"/>
<evidence type="ECO:0000256" key="14">
    <source>
        <dbReference type="ARBA" id="ARBA00066456"/>
    </source>
</evidence>
<dbReference type="Gene3D" id="1.20.120.980">
    <property type="entry name" value="Serine carboxypeptidase S28, SKS domain"/>
    <property type="match status" value="1"/>
</dbReference>
<evidence type="ECO:0000256" key="8">
    <source>
        <dbReference type="ARBA" id="ARBA00023145"/>
    </source>
</evidence>
<dbReference type="PANTHER" id="PTHR11010">
    <property type="entry name" value="PROTEASE S28 PRO-X CARBOXYPEPTIDASE-RELATED"/>
    <property type="match status" value="1"/>
</dbReference>
<evidence type="ECO:0000256" key="3">
    <source>
        <dbReference type="ARBA" id="ARBA00011738"/>
    </source>
</evidence>
<keyword evidence="4" id="KW-0121">Carboxypeptidase</keyword>
<keyword evidence="20" id="KW-1185">Reference proteome</keyword>
<dbReference type="FunFam" id="1.20.120.980:FF:000002">
    <property type="entry name" value="lysosomal Pro-X carboxypeptidase"/>
    <property type="match status" value="1"/>
</dbReference>
<comment type="similarity">
    <text evidence="2">Belongs to the peptidase S28 family.</text>
</comment>
<dbReference type="GO" id="GO:0004185">
    <property type="term" value="F:serine-type carboxypeptidase activity"/>
    <property type="evidence" value="ECO:0007669"/>
    <property type="project" value="UniProtKB-EC"/>
</dbReference>
<reference evidence="19" key="1">
    <citation type="submission" date="2022-01" db="EMBL/GenBank/DDBJ databases">
        <authorList>
            <person name="King R."/>
        </authorList>
    </citation>
    <scope>NUCLEOTIDE SEQUENCE</scope>
</reference>
<accession>A0A9N9XK53</accession>
<feature type="chain" id="PRO_5040303156" description="Lysosomal Pro-X carboxypeptidase" evidence="18">
    <location>
        <begin position="19"/>
        <end position="477"/>
    </location>
</feature>
<dbReference type="InterPro" id="IPR042269">
    <property type="entry name" value="Ser_carbopepase_S28_SKS"/>
</dbReference>
<keyword evidence="8" id="KW-0865">Zymogen</keyword>
<evidence type="ECO:0000256" key="16">
    <source>
        <dbReference type="ARBA" id="ARBA00076475"/>
    </source>
</evidence>
<comment type="subunit">
    <text evidence="3">Homodimer.</text>
</comment>
<dbReference type="GO" id="GO:0005764">
    <property type="term" value="C:lysosome"/>
    <property type="evidence" value="ECO:0007669"/>
    <property type="project" value="UniProtKB-SubCell"/>
</dbReference>
<evidence type="ECO:0000256" key="4">
    <source>
        <dbReference type="ARBA" id="ARBA00022645"/>
    </source>
</evidence>
<evidence type="ECO:0000313" key="20">
    <source>
        <dbReference type="Proteomes" id="UP001153712"/>
    </source>
</evidence>
<dbReference type="EMBL" id="OU900103">
    <property type="protein sequence ID" value="CAG9855549.1"/>
    <property type="molecule type" value="Genomic_DNA"/>
</dbReference>
<keyword evidence="11" id="KW-0458">Lysosome</keyword>
<keyword evidence="7" id="KW-0378">Hydrolase</keyword>
<evidence type="ECO:0000256" key="13">
    <source>
        <dbReference type="ARBA" id="ARBA00059701"/>
    </source>
</evidence>
<dbReference type="PANTHER" id="PTHR11010:SF38">
    <property type="entry name" value="LYSOSOMAL PRO-X CARBOXYPEPTIDASE"/>
    <property type="match status" value="1"/>
</dbReference>
<evidence type="ECO:0000256" key="1">
    <source>
        <dbReference type="ARBA" id="ARBA00004371"/>
    </source>
</evidence>
<keyword evidence="10" id="KW-0325">Glycoprotein</keyword>
<keyword evidence="6 18" id="KW-0732">Signal</keyword>
<evidence type="ECO:0000256" key="17">
    <source>
        <dbReference type="ARBA" id="ARBA00076608"/>
    </source>
</evidence>
<dbReference type="InterPro" id="IPR029058">
    <property type="entry name" value="AB_hydrolase_fold"/>
</dbReference>
<evidence type="ECO:0000256" key="7">
    <source>
        <dbReference type="ARBA" id="ARBA00022801"/>
    </source>
</evidence>
<feature type="signal peptide" evidence="18">
    <location>
        <begin position="1"/>
        <end position="18"/>
    </location>
</feature>
<evidence type="ECO:0000313" key="19">
    <source>
        <dbReference type="EMBL" id="CAG9855549.1"/>
    </source>
</evidence>
<keyword evidence="5" id="KW-0645">Protease</keyword>
<organism evidence="19 20">
    <name type="scientific">Phyllotreta striolata</name>
    <name type="common">Striped flea beetle</name>
    <name type="synonym">Crioceris striolata</name>
    <dbReference type="NCBI Taxonomy" id="444603"/>
    <lineage>
        <taxon>Eukaryota</taxon>
        <taxon>Metazoa</taxon>
        <taxon>Ecdysozoa</taxon>
        <taxon>Arthropoda</taxon>
        <taxon>Hexapoda</taxon>
        <taxon>Insecta</taxon>
        <taxon>Pterygota</taxon>
        <taxon>Neoptera</taxon>
        <taxon>Endopterygota</taxon>
        <taxon>Coleoptera</taxon>
        <taxon>Polyphaga</taxon>
        <taxon>Cucujiformia</taxon>
        <taxon>Chrysomeloidea</taxon>
        <taxon>Chrysomelidae</taxon>
        <taxon>Galerucinae</taxon>
        <taxon>Alticini</taxon>
        <taxon>Phyllotreta</taxon>
    </lineage>
</organism>
<sequence>MKSVIGISLFSFFAIVASDDVYKLETKYIDVPIDHFSYTSDATFKLRYLINDTHHDKGGPIFFYTGNEGNINSFAQNTGFIFDIAEPFDALIVFAEHRFYGESMPFGNQSYVSPKNLGYLTSQQALADFVYVIDHLQNEYKSRWNGKKLPVIAFGGSYGGMLSAYIRMKYPASVLGAIASSAPIWQFNGLTPCEDFYRITTGVYASYSPKCANTIKNSWKAIRSFTQTPDNKKNLTSLWKLCNTPSTSDDIDKLVGWYSEILVNMAMVNYPYPTNFLTNLPAYPILQFCSTLDSYTWSDDYSLLKSIGDSLQIYTNYTKSAKCNDINETSSNVGESGWDFQACTEMVMPMCSVDSDMFENAAWDFNKYTNDCSKNFNVRPRSQNEPILEYGGKDISTASNIVFSNGLLDPWSSGGVLRRINDNIKIVVLPDGAHHYDLRGKNDEDTSSVKMVRSFHAKEIKRWLKKYYENYAQVHVI</sequence>
<dbReference type="Pfam" id="PF05577">
    <property type="entry name" value="Peptidase_S28"/>
    <property type="match status" value="1"/>
</dbReference>
<dbReference type="OrthoDB" id="2130629at2759"/>
<evidence type="ECO:0000256" key="2">
    <source>
        <dbReference type="ARBA" id="ARBA00011079"/>
    </source>
</evidence>
<dbReference type="Proteomes" id="UP001153712">
    <property type="component" value="Chromosome 10"/>
</dbReference>
<name>A0A9N9XK53_PHYSR</name>
<evidence type="ECO:0000256" key="5">
    <source>
        <dbReference type="ARBA" id="ARBA00022670"/>
    </source>
</evidence>
<dbReference type="EC" id="3.4.16.2" evidence="14"/>
<evidence type="ECO:0000256" key="6">
    <source>
        <dbReference type="ARBA" id="ARBA00022729"/>
    </source>
</evidence>
<dbReference type="GO" id="GO:0008239">
    <property type="term" value="F:dipeptidyl-peptidase activity"/>
    <property type="evidence" value="ECO:0007669"/>
    <property type="project" value="TreeGrafter"/>
</dbReference>
<evidence type="ECO:0000256" key="15">
    <source>
        <dbReference type="ARBA" id="ARBA00073691"/>
    </source>
</evidence>
<comment type="catalytic activity">
    <reaction evidence="12">
        <text>Cleavage of a -Pro-|-Xaa bond to release a C-terminal amino acid.</text>
        <dbReference type="EC" id="3.4.16.2"/>
    </reaction>
</comment>
<keyword evidence="9" id="KW-1015">Disulfide bond</keyword>
<protein>
    <recommendedName>
        <fullName evidence="15">Lysosomal Pro-X carboxypeptidase</fullName>
        <ecNumber evidence="14">3.4.16.2</ecNumber>
    </recommendedName>
    <alternativeName>
        <fullName evidence="17">Proline carboxypeptidase</fullName>
    </alternativeName>
    <alternativeName>
        <fullName evidence="16">Prolylcarboxypeptidase</fullName>
    </alternativeName>
</protein>
<comment type="subcellular location">
    <subcellularLocation>
        <location evidence="1">Lysosome</location>
    </subcellularLocation>
</comment>
<evidence type="ECO:0000256" key="9">
    <source>
        <dbReference type="ARBA" id="ARBA00023157"/>
    </source>
</evidence>